<dbReference type="Pfam" id="PF03704">
    <property type="entry name" value="BTAD"/>
    <property type="match status" value="1"/>
</dbReference>
<dbReference type="InterPro" id="IPR001867">
    <property type="entry name" value="OmpR/PhoB-type_DNA-bd"/>
</dbReference>
<dbReference type="SUPFAM" id="SSF48452">
    <property type="entry name" value="TPR-like"/>
    <property type="match status" value="1"/>
</dbReference>
<dbReference type="InterPro" id="IPR000792">
    <property type="entry name" value="Tscrpt_reg_LuxR_C"/>
</dbReference>
<dbReference type="PROSITE" id="PS50043">
    <property type="entry name" value="HTH_LUXR_2"/>
    <property type="match status" value="1"/>
</dbReference>
<evidence type="ECO:0000256" key="1">
    <source>
        <dbReference type="ARBA" id="ARBA00005820"/>
    </source>
</evidence>
<dbReference type="PROSITE" id="PS51755">
    <property type="entry name" value="OMPR_PHOB"/>
    <property type="match status" value="1"/>
</dbReference>
<dbReference type="CDD" id="cd15831">
    <property type="entry name" value="BTAD"/>
    <property type="match status" value="1"/>
</dbReference>
<keyword evidence="2" id="KW-0805">Transcription regulation</keyword>
<dbReference type="Pfam" id="PF00196">
    <property type="entry name" value="GerE"/>
    <property type="match status" value="1"/>
</dbReference>
<dbReference type="SUPFAM" id="SSF46894">
    <property type="entry name" value="C-terminal effector domain of the bipartite response regulators"/>
    <property type="match status" value="2"/>
</dbReference>
<evidence type="ECO:0000256" key="2">
    <source>
        <dbReference type="ARBA" id="ARBA00023015"/>
    </source>
</evidence>
<dbReference type="GO" id="GO:0003677">
    <property type="term" value="F:DNA binding"/>
    <property type="evidence" value="ECO:0007669"/>
    <property type="project" value="UniProtKB-UniRule"/>
</dbReference>
<dbReference type="CDD" id="cd00383">
    <property type="entry name" value="trans_reg_C"/>
    <property type="match status" value="1"/>
</dbReference>
<dbReference type="InterPro" id="IPR051677">
    <property type="entry name" value="AfsR-DnrI-RedD_regulator"/>
</dbReference>
<evidence type="ECO:0000313" key="9">
    <source>
        <dbReference type="Proteomes" id="UP000549616"/>
    </source>
</evidence>
<dbReference type="SMART" id="SM00421">
    <property type="entry name" value="HTH_LUXR"/>
    <property type="match status" value="1"/>
</dbReference>
<dbReference type="PANTHER" id="PTHR35807">
    <property type="entry name" value="TRANSCRIPTIONAL REGULATOR REDD-RELATED"/>
    <property type="match status" value="1"/>
</dbReference>
<dbReference type="RefSeq" id="WP_179772992.1">
    <property type="nucleotide sequence ID" value="NZ_JACCFK010000001.1"/>
</dbReference>
<dbReference type="Proteomes" id="UP000549616">
    <property type="component" value="Unassembled WGS sequence"/>
</dbReference>
<feature type="DNA-binding region" description="OmpR/PhoB-type" evidence="5">
    <location>
        <begin position="69"/>
        <end position="164"/>
    </location>
</feature>
<reference evidence="8 9" key="1">
    <citation type="submission" date="2020-07" db="EMBL/GenBank/DDBJ databases">
        <title>Sequencing the genomes of 1000 actinobacteria strains.</title>
        <authorList>
            <person name="Klenk H.-P."/>
        </authorList>
    </citation>
    <scope>NUCLEOTIDE SEQUENCE [LARGE SCALE GENOMIC DNA]</scope>
    <source>
        <strain evidence="8 9">DSM 104006</strain>
    </source>
</reference>
<feature type="domain" description="HTH luxR-type" evidence="6">
    <location>
        <begin position="1"/>
        <end position="66"/>
    </location>
</feature>
<comment type="caution">
    <text evidence="8">The sequence shown here is derived from an EMBL/GenBank/DDBJ whole genome shotgun (WGS) entry which is preliminary data.</text>
</comment>
<gene>
    <name evidence="8" type="ORF">HNR02_002133</name>
</gene>
<dbReference type="InterPro" id="IPR036388">
    <property type="entry name" value="WH-like_DNA-bd_sf"/>
</dbReference>
<protein>
    <submittedName>
        <fullName evidence="8">DNA-binding SARP family transcriptional activator/DNA-binding CsgD family transcriptional regulator</fullName>
    </submittedName>
</protein>
<dbReference type="GO" id="GO:0000160">
    <property type="term" value="P:phosphorelay signal transduction system"/>
    <property type="evidence" value="ECO:0007669"/>
    <property type="project" value="InterPro"/>
</dbReference>
<evidence type="ECO:0000256" key="3">
    <source>
        <dbReference type="ARBA" id="ARBA00023125"/>
    </source>
</evidence>
<keyword evidence="3 5" id="KW-0238">DNA-binding</keyword>
<evidence type="ECO:0000313" key="8">
    <source>
        <dbReference type="EMBL" id="NYI88810.1"/>
    </source>
</evidence>
<dbReference type="InterPro" id="IPR016032">
    <property type="entry name" value="Sig_transdc_resp-reg_C-effctor"/>
</dbReference>
<evidence type="ECO:0000256" key="4">
    <source>
        <dbReference type="ARBA" id="ARBA00023163"/>
    </source>
</evidence>
<dbReference type="InterPro" id="IPR005158">
    <property type="entry name" value="BTAD"/>
</dbReference>
<dbReference type="SMART" id="SM01043">
    <property type="entry name" value="BTAD"/>
    <property type="match status" value="1"/>
</dbReference>
<keyword evidence="9" id="KW-1185">Reference proteome</keyword>
<sequence>MPITPEVLTPEEHAVLRAVGRGLTDAEIADRLAVPERTVAGRLTGIRTALGLRDRAAVIVYAFDHGIVTANRATGPRLEISVLGPPRAWRDGEPLDLGPVRQQTLLAALALRPDHTVGRQELLDDVWGPDAPSGNVVQVYVYRLRKCLADPVIARDRFGYRLLGGAVRVDATRAEELASEADAAERAADLPSAIDALGRALGLFRGEPLAGLPGPFADVERFRLTGLRLSLSHRKALWQLELGRYDDAISELRAATVADPHHEPVAALLMRALHETGRRADALAVFARLRRRLTEDLGVAPGERVRRTREAILRDAPTRRPLLAG</sequence>
<dbReference type="InterPro" id="IPR011990">
    <property type="entry name" value="TPR-like_helical_dom_sf"/>
</dbReference>
<comment type="similarity">
    <text evidence="1">Belongs to the AfsR/DnrI/RedD regulatory family.</text>
</comment>
<name>A0A853B1D0_9PSEU</name>
<dbReference type="AlphaFoldDB" id="A0A853B1D0"/>
<proteinExistence type="inferred from homology"/>
<evidence type="ECO:0000259" key="6">
    <source>
        <dbReference type="PROSITE" id="PS50043"/>
    </source>
</evidence>
<dbReference type="Gene3D" id="1.10.10.10">
    <property type="entry name" value="Winged helix-like DNA-binding domain superfamily/Winged helix DNA-binding domain"/>
    <property type="match status" value="2"/>
</dbReference>
<feature type="domain" description="OmpR/PhoB-type" evidence="7">
    <location>
        <begin position="69"/>
        <end position="164"/>
    </location>
</feature>
<dbReference type="PANTHER" id="PTHR35807:SF1">
    <property type="entry name" value="TRANSCRIPTIONAL REGULATOR REDD"/>
    <property type="match status" value="1"/>
</dbReference>
<dbReference type="Gene3D" id="1.25.40.10">
    <property type="entry name" value="Tetratricopeptide repeat domain"/>
    <property type="match status" value="1"/>
</dbReference>
<dbReference type="EMBL" id="JACCFK010000001">
    <property type="protein sequence ID" value="NYI88810.1"/>
    <property type="molecule type" value="Genomic_DNA"/>
</dbReference>
<evidence type="ECO:0000256" key="5">
    <source>
        <dbReference type="PROSITE-ProRule" id="PRU01091"/>
    </source>
</evidence>
<dbReference type="Pfam" id="PF00486">
    <property type="entry name" value="Trans_reg_C"/>
    <property type="match status" value="1"/>
</dbReference>
<dbReference type="GO" id="GO:0006355">
    <property type="term" value="P:regulation of DNA-templated transcription"/>
    <property type="evidence" value="ECO:0007669"/>
    <property type="project" value="InterPro"/>
</dbReference>
<dbReference type="SMART" id="SM00862">
    <property type="entry name" value="Trans_reg_C"/>
    <property type="match status" value="1"/>
</dbReference>
<accession>A0A853B1D0</accession>
<organism evidence="8 9">
    <name type="scientific">Amycolatopsis endophytica</name>
    <dbReference type="NCBI Taxonomy" id="860233"/>
    <lineage>
        <taxon>Bacteria</taxon>
        <taxon>Bacillati</taxon>
        <taxon>Actinomycetota</taxon>
        <taxon>Actinomycetes</taxon>
        <taxon>Pseudonocardiales</taxon>
        <taxon>Pseudonocardiaceae</taxon>
        <taxon>Amycolatopsis</taxon>
    </lineage>
</organism>
<evidence type="ECO:0000259" key="7">
    <source>
        <dbReference type="PROSITE" id="PS51755"/>
    </source>
</evidence>
<keyword evidence="4" id="KW-0804">Transcription</keyword>